<dbReference type="Gene3D" id="3.10.290.10">
    <property type="entry name" value="RNA-binding S4 domain"/>
    <property type="match status" value="1"/>
</dbReference>
<feature type="domain" description="RNA-binding S4" evidence="8">
    <location>
        <begin position="15"/>
        <end position="78"/>
    </location>
</feature>
<dbReference type="PANTHER" id="PTHR21600:SF44">
    <property type="entry name" value="RIBOSOMAL LARGE SUBUNIT PSEUDOURIDINE SYNTHASE D"/>
    <property type="match status" value="1"/>
</dbReference>
<evidence type="ECO:0000256" key="2">
    <source>
        <dbReference type="ARBA" id="ARBA00023235"/>
    </source>
</evidence>
<dbReference type="SMART" id="SM00363">
    <property type="entry name" value="S4"/>
    <property type="match status" value="1"/>
</dbReference>
<dbReference type="PROSITE" id="PS01129">
    <property type="entry name" value="PSI_RLU"/>
    <property type="match status" value="1"/>
</dbReference>
<evidence type="ECO:0000256" key="5">
    <source>
        <dbReference type="PROSITE-ProRule" id="PRU00182"/>
    </source>
</evidence>
<dbReference type="eggNOG" id="COG0564">
    <property type="taxonomic scope" value="Bacteria"/>
</dbReference>
<evidence type="ECO:0000256" key="7">
    <source>
        <dbReference type="SAM" id="MobiDB-lite"/>
    </source>
</evidence>
<evidence type="ECO:0000256" key="1">
    <source>
        <dbReference type="ARBA" id="ARBA00010876"/>
    </source>
</evidence>
<dbReference type="GO" id="GO:0160140">
    <property type="term" value="F:23S rRNA pseudouridine(1911/1915/1917) synthase activity"/>
    <property type="evidence" value="ECO:0007669"/>
    <property type="project" value="UniProtKB-EC"/>
</dbReference>
<dbReference type="GO" id="GO:0000455">
    <property type="term" value="P:enzyme-directed rRNA pseudouridine synthesis"/>
    <property type="evidence" value="ECO:0007669"/>
    <property type="project" value="TreeGrafter"/>
</dbReference>
<dbReference type="EnsemblBacteria" id="ABC23456">
    <property type="protein sequence ID" value="ABC23456"/>
    <property type="gene ID" value="Rru_A2659"/>
</dbReference>
<evidence type="ECO:0000313" key="9">
    <source>
        <dbReference type="EMBL" id="ABC23456.1"/>
    </source>
</evidence>
<feature type="region of interest" description="Disordered" evidence="7">
    <location>
        <begin position="56"/>
        <end position="84"/>
    </location>
</feature>
<dbReference type="Proteomes" id="UP000001929">
    <property type="component" value="Chromosome"/>
</dbReference>
<dbReference type="EMBL" id="CP000230">
    <property type="protein sequence ID" value="ABC23456.1"/>
    <property type="molecule type" value="Genomic_DNA"/>
</dbReference>
<dbReference type="Pfam" id="PF01479">
    <property type="entry name" value="S4"/>
    <property type="match status" value="1"/>
</dbReference>
<feature type="active site" evidence="4">
    <location>
        <position position="145"/>
    </location>
</feature>
<dbReference type="EC" id="5.4.99.-" evidence="6"/>
<comment type="function">
    <text evidence="6">Responsible for synthesis of pseudouridine from uracil.</text>
</comment>
<dbReference type="PANTHER" id="PTHR21600">
    <property type="entry name" value="MITOCHONDRIAL RNA PSEUDOURIDINE SYNTHASE"/>
    <property type="match status" value="1"/>
</dbReference>
<dbReference type="InterPro" id="IPR006225">
    <property type="entry name" value="PsdUridine_synth_RluC/D"/>
</dbReference>
<name>Q2RQY9_RHORT</name>
<dbReference type="InterPro" id="IPR006224">
    <property type="entry name" value="PsdUridine_synth_RluA-like_CS"/>
</dbReference>
<dbReference type="HOGENOM" id="CLU_016902_1_2_5"/>
<evidence type="ECO:0000256" key="3">
    <source>
        <dbReference type="ARBA" id="ARBA00036882"/>
    </source>
</evidence>
<dbReference type="NCBIfam" id="TIGR00005">
    <property type="entry name" value="rluA_subfam"/>
    <property type="match status" value="1"/>
</dbReference>
<dbReference type="Pfam" id="PF00849">
    <property type="entry name" value="PseudoU_synth_2"/>
    <property type="match status" value="1"/>
</dbReference>
<dbReference type="CDD" id="cd02869">
    <property type="entry name" value="PseudoU_synth_RluA_like"/>
    <property type="match status" value="1"/>
</dbReference>
<comment type="catalytic activity">
    <reaction evidence="6">
        <text>a uridine in RNA = a pseudouridine in RNA</text>
        <dbReference type="Rhea" id="RHEA:48348"/>
        <dbReference type="Rhea" id="RHEA-COMP:12068"/>
        <dbReference type="Rhea" id="RHEA-COMP:12069"/>
        <dbReference type="ChEBI" id="CHEBI:65314"/>
        <dbReference type="ChEBI" id="CHEBI:65315"/>
    </reaction>
</comment>
<dbReference type="KEGG" id="rru:Rru_A2659"/>
<dbReference type="InterPro" id="IPR020103">
    <property type="entry name" value="PsdUridine_synth_cat_dom_sf"/>
</dbReference>
<dbReference type="PROSITE" id="PS50889">
    <property type="entry name" value="S4"/>
    <property type="match status" value="1"/>
</dbReference>
<dbReference type="InterPro" id="IPR002942">
    <property type="entry name" value="S4_RNA-bd"/>
</dbReference>
<comment type="catalytic activity">
    <reaction evidence="3">
        <text>uridine(1911/1915/1917) in 23S rRNA = pseudouridine(1911/1915/1917) in 23S rRNA</text>
        <dbReference type="Rhea" id="RHEA:42524"/>
        <dbReference type="Rhea" id="RHEA-COMP:10097"/>
        <dbReference type="Rhea" id="RHEA-COMP:10098"/>
        <dbReference type="ChEBI" id="CHEBI:65314"/>
        <dbReference type="ChEBI" id="CHEBI:65315"/>
        <dbReference type="EC" id="5.4.99.23"/>
    </reaction>
</comment>
<dbReference type="AlphaFoldDB" id="Q2RQY9"/>
<dbReference type="RefSeq" id="WP_011390409.1">
    <property type="nucleotide sequence ID" value="NC_007643.1"/>
</dbReference>
<dbReference type="InterPro" id="IPR050188">
    <property type="entry name" value="RluA_PseudoU_synthase"/>
</dbReference>
<dbReference type="Gene3D" id="3.30.2350.10">
    <property type="entry name" value="Pseudouridine synthase"/>
    <property type="match status" value="1"/>
</dbReference>
<organism evidence="9 10">
    <name type="scientific">Rhodospirillum rubrum (strain ATCC 11170 / ATH 1.1.1 / DSM 467 / LMG 4362 / NCIMB 8255 / S1)</name>
    <dbReference type="NCBI Taxonomy" id="269796"/>
    <lineage>
        <taxon>Bacteria</taxon>
        <taxon>Pseudomonadati</taxon>
        <taxon>Pseudomonadota</taxon>
        <taxon>Alphaproteobacteria</taxon>
        <taxon>Rhodospirillales</taxon>
        <taxon>Rhodospirillaceae</taxon>
        <taxon>Rhodospirillum</taxon>
    </lineage>
</organism>
<evidence type="ECO:0000256" key="6">
    <source>
        <dbReference type="RuleBase" id="RU362028"/>
    </source>
</evidence>
<keyword evidence="2 6" id="KW-0413">Isomerase</keyword>
<keyword evidence="5" id="KW-0694">RNA-binding</keyword>
<comment type="similarity">
    <text evidence="1 6">Belongs to the pseudouridine synthase RluA family.</text>
</comment>
<dbReference type="PhylomeDB" id="Q2RQY9"/>
<dbReference type="InterPro" id="IPR036986">
    <property type="entry name" value="S4_RNA-bd_sf"/>
</dbReference>
<evidence type="ECO:0000313" key="10">
    <source>
        <dbReference type="Proteomes" id="UP000001929"/>
    </source>
</evidence>
<dbReference type="GO" id="GO:0003723">
    <property type="term" value="F:RNA binding"/>
    <property type="evidence" value="ECO:0007669"/>
    <property type="project" value="UniProtKB-KW"/>
</dbReference>
<dbReference type="SUPFAM" id="SSF55120">
    <property type="entry name" value="Pseudouridine synthase"/>
    <property type="match status" value="1"/>
</dbReference>
<evidence type="ECO:0000256" key="4">
    <source>
        <dbReference type="PIRSR" id="PIRSR606225-1"/>
    </source>
</evidence>
<dbReference type="InterPro" id="IPR006145">
    <property type="entry name" value="PsdUridine_synth_RsuA/RluA"/>
</dbReference>
<gene>
    <name evidence="9" type="ordered locus">Rru_A2659</name>
</gene>
<dbReference type="PATRIC" id="fig|269796.9.peg.2766"/>
<dbReference type="STRING" id="269796.Rru_A2659"/>
<reference evidence="9 10" key="1">
    <citation type="journal article" date="2011" name="Stand. Genomic Sci.">
        <title>Complete genome sequence of Rhodospirillum rubrum type strain (S1).</title>
        <authorList>
            <person name="Munk A.C."/>
            <person name="Copeland A."/>
            <person name="Lucas S."/>
            <person name="Lapidus A."/>
            <person name="Del Rio T.G."/>
            <person name="Barry K."/>
            <person name="Detter J.C."/>
            <person name="Hammon N."/>
            <person name="Israni S."/>
            <person name="Pitluck S."/>
            <person name="Brettin T."/>
            <person name="Bruce D."/>
            <person name="Han C."/>
            <person name="Tapia R."/>
            <person name="Gilna P."/>
            <person name="Schmutz J."/>
            <person name="Larimer F."/>
            <person name="Land M."/>
            <person name="Kyrpides N.C."/>
            <person name="Mavromatis K."/>
            <person name="Richardson P."/>
            <person name="Rohde M."/>
            <person name="Goker M."/>
            <person name="Klenk H.P."/>
            <person name="Zhang Y."/>
            <person name="Roberts G.P."/>
            <person name="Reslewic S."/>
            <person name="Schwartz D.C."/>
        </authorList>
    </citation>
    <scope>NUCLEOTIDE SEQUENCE [LARGE SCALE GENOMIC DNA]</scope>
    <source>
        <strain evidence="10">ATCC 11170 / ATH 1.1.1 / DSM 467 / LMG 4362 / NCIMB 8255 / S1</strain>
    </source>
</reference>
<proteinExistence type="inferred from homology"/>
<dbReference type="SUPFAM" id="SSF55174">
    <property type="entry name" value="Alpha-L RNA-binding motif"/>
    <property type="match status" value="1"/>
</dbReference>
<keyword evidence="10" id="KW-1185">Reference proteome</keyword>
<protein>
    <recommendedName>
        <fullName evidence="6">Pseudouridine synthase</fullName>
        <ecNumber evidence="6">5.4.99.-</ecNumber>
    </recommendedName>
</protein>
<accession>Q2RQY9</accession>
<evidence type="ECO:0000259" key="8">
    <source>
        <dbReference type="SMART" id="SM00363"/>
    </source>
</evidence>
<dbReference type="CDD" id="cd00165">
    <property type="entry name" value="S4"/>
    <property type="match status" value="1"/>
</dbReference>
<sequence>MSVETVAVTQDEDGSRLDRWFKRRYPALTHGRLEKLLRTGQIRVDGKRVKSGERLEAGQQVRVPPLGDEAPSPSSSGHAVPRPAAEGEIRALRRAILHEDAHLIVINKEAGLAVQGGTGTPHHLDGMLESLADGGETPRLVHRLDKDTSGVLVLARTQAAARALTSAFRSREALKVYWAIVVGRPPMLQGTIKGALAKVAGGRGERMEINEEEGKRAVTDFRVVDQAAKACAWVELHPRTGRTHQLRVHCLEMGTPILGDGKYGGPGAFLEGTELPKRMHLHARALALPHPAGGVLEIIAPPPPHFVESLKTLGFALSDAPNPFEGWDVD</sequence>